<sequence length="1025" mass="111278">MASNNEAQIKVSVFNQEFNKGMKEMGAESGKLKREFQLQQEQMKHTASETDKLSATVEYLQKQQALATQKVAETERQLEAVKAQYGENSQAVKDMERRLDYARIEEQRLANQIVETNQELEEQTQQTDQAGDKLKEFGGKMSGIGQTLTTGLTLPLVGVGVAAVNAASDFESASGRLQTQLGLTEEQTKELDQVAKNLWKNAFSASVEEASDAVAVIYQQLGNLPASEIEAVAESAFTLADAFGVDINETTRAASQLMQQFGIDSEKAMDLLTVGFQRGGDFSDELLDTIAEYSTQFANLGFSAEQMMGMFASGAESGIFSLDKLGDTVKESFLQITDGADNTRSAISELGLDFKMVESDLAAGGDKANTAFMAVMTAIAGVSNEADRNRLAIELMGTPLEDLGPQYQSFFASASEGMTGFEGAAKRASETMKDNFGADLTSTLRETQEALLPLGQTVLEIVQSALPAISELANNFANLSPTIQKVILAVAAFLAASGPLLMFIGSVAQGLGAIFGPIGKLILKIRQSAGIMTALRTALSALTGPIGLIIALVIGLGIIIYQNWDTIRAKTIEIWTTTIEWLKSAWESIKVFSSETWTAIINTITNIWNGLVLFFTNTWASIQTGMTLAWEALKLAISIAWTAIVDTVQAILSPFIQGVINYFNSMKDGVNQIFEGLKLYFSGVWDFIKNLFLGSLLLLLDLVTGDFGSMKTNASQIFQNLSDALNDIWEGLKTIFQGALDTIKGFVSTAWDHIKSNSTTIFNSIKSFLSSTWDSIKTSISSTIETLKNNAVAKFEALKTSVSEKMSAAQTKVSEIWNAIKTISTNLPETIKNIVKEKFEGLKNAVKEKMDGAKSKIEEIWNKAKNFLTDIDLTQVGKDIVQGLINGIGSMLGSLRKKAKEVADSIKSKIRGALEINSPSRVTTEYGEFTGEGLGVGILRMKKFVESAAEKLAEWATPVMNTGFTASANQGISEATASSMIDNRSIFVTVVSQLDGYEVARNQYEYINGMLQSDYGQSRRSVGVK</sequence>
<dbReference type="Gene3D" id="1.20.120.20">
    <property type="entry name" value="Apolipoprotein"/>
    <property type="match status" value="1"/>
</dbReference>
<accession>W7KN57</accession>
<evidence type="ECO:0000313" key="6">
    <source>
        <dbReference type="Proteomes" id="UP000019270"/>
    </source>
</evidence>
<name>W7KN57_CYTFI</name>
<keyword evidence="3" id="KW-0472">Membrane</keyword>
<evidence type="ECO:0000256" key="2">
    <source>
        <dbReference type="SAM" id="Coils"/>
    </source>
</evidence>
<keyword evidence="2" id="KW-0175">Coiled coil</keyword>
<organism evidence="5 6">
    <name type="scientific">Cytobacillus firmus DS1</name>
    <dbReference type="NCBI Taxonomy" id="1307436"/>
    <lineage>
        <taxon>Bacteria</taxon>
        <taxon>Bacillati</taxon>
        <taxon>Bacillota</taxon>
        <taxon>Bacilli</taxon>
        <taxon>Bacillales</taxon>
        <taxon>Bacillaceae</taxon>
        <taxon>Cytobacillus</taxon>
    </lineage>
</organism>
<evidence type="ECO:0000256" key="1">
    <source>
        <dbReference type="ARBA" id="ARBA00022612"/>
    </source>
</evidence>
<dbReference type="InterPro" id="IPR016024">
    <property type="entry name" value="ARM-type_fold"/>
</dbReference>
<dbReference type="AlphaFoldDB" id="W7KN57"/>
<evidence type="ECO:0000259" key="4">
    <source>
        <dbReference type="Pfam" id="PF10145"/>
    </source>
</evidence>
<dbReference type="PANTHER" id="PTHR37813">
    <property type="entry name" value="FELS-2 PROPHAGE PROTEIN"/>
    <property type="match status" value="1"/>
</dbReference>
<evidence type="ECO:0000313" key="5">
    <source>
        <dbReference type="EMBL" id="EWG08905.1"/>
    </source>
</evidence>
<feature type="domain" description="Phage tail tape measure protein" evidence="4">
    <location>
        <begin position="202"/>
        <end position="397"/>
    </location>
</feature>
<protein>
    <recommendedName>
        <fullName evidence="4">Phage tail tape measure protein domain-containing protein</fullName>
    </recommendedName>
</protein>
<feature type="coiled-coil region" evidence="2">
    <location>
        <begin position="64"/>
        <end position="133"/>
    </location>
</feature>
<dbReference type="PATRIC" id="fig|1307436.3.peg.4716"/>
<dbReference type="InterPro" id="IPR010090">
    <property type="entry name" value="Phage_tape_meas"/>
</dbReference>
<gene>
    <name evidence="5" type="ORF">PBF_22113</name>
</gene>
<proteinExistence type="predicted"/>
<keyword evidence="1" id="KW-1188">Viral release from host cell</keyword>
<dbReference type="Pfam" id="PF10145">
    <property type="entry name" value="PhageMin_Tail"/>
    <property type="match status" value="1"/>
</dbReference>
<keyword evidence="3" id="KW-0812">Transmembrane</keyword>
<dbReference type="SUPFAM" id="SSF48371">
    <property type="entry name" value="ARM repeat"/>
    <property type="match status" value="1"/>
</dbReference>
<dbReference type="Proteomes" id="UP000019270">
    <property type="component" value="Unassembled WGS sequence"/>
</dbReference>
<dbReference type="PANTHER" id="PTHR37813:SF1">
    <property type="entry name" value="FELS-2 PROPHAGE PROTEIN"/>
    <property type="match status" value="1"/>
</dbReference>
<dbReference type="eggNOG" id="COG5280">
    <property type="taxonomic scope" value="Bacteria"/>
</dbReference>
<comment type="caution">
    <text evidence="5">The sequence shown here is derived from an EMBL/GenBank/DDBJ whole genome shotgun (WGS) entry which is preliminary data.</text>
</comment>
<dbReference type="OrthoDB" id="1779742at2"/>
<dbReference type="eggNOG" id="COG5412">
    <property type="taxonomic scope" value="Bacteria"/>
</dbReference>
<feature type="transmembrane region" description="Helical" evidence="3">
    <location>
        <begin position="537"/>
        <end position="561"/>
    </location>
</feature>
<reference evidence="6" key="1">
    <citation type="submission" date="2013-03" db="EMBL/GenBank/DDBJ databases">
        <title>Draft genome sequence of Bacillus firmus DS1.</title>
        <authorList>
            <person name="Peng D."/>
            <person name="Zhu L."/>
            <person name="Sun M."/>
        </authorList>
    </citation>
    <scope>NUCLEOTIDE SEQUENCE [LARGE SCALE GENOMIC DNA]</scope>
    <source>
        <strain evidence="6">DS1</strain>
    </source>
</reference>
<reference evidence="5 6" key="2">
    <citation type="journal article" date="2016" name="Sci. Rep.">
        <title>A novel serine protease, Sep1, from Bacillus firmus DS-1 has nematicidal activity and degrades multiple intestinal-associated nematode proteins.</title>
        <authorList>
            <person name="Geng C."/>
            <person name="Nie X."/>
            <person name="Tang Z."/>
            <person name="Zhang Y."/>
            <person name="Lin J."/>
            <person name="Sun M."/>
            <person name="Peng D."/>
        </authorList>
    </citation>
    <scope>NUCLEOTIDE SEQUENCE [LARGE SCALE GENOMIC DNA]</scope>
    <source>
        <strain evidence="5 6">DS1</strain>
    </source>
</reference>
<evidence type="ECO:0000256" key="3">
    <source>
        <dbReference type="SAM" id="Phobius"/>
    </source>
</evidence>
<dbReference type="NCBIfam" id="TIGR01760">
    <property type="entry name" value="tape_meas_TP901"/>
    <property type="match status" value="1"/>
</dbReference>
<dbReference type="EMBL" id="APVL01000027">
    <property type="protein sequence ID" value="EWG08905.1"/>
    <property type="molecule type" value="Genomic_DNA"/>
</dbReference>
<keyword evidence="3" id="KW-1133">Transmembrane helix</keyword>
<feature type="transmembrane region" description="Helical" evidence="3">
    <location>
        <begin position="486"/>
        <end position="516"/>
    </location>
</feature>
<dbReference type="RefSeq" id="WP_035332781.1">
    <property type="nucleotide sequence ID" value="NZ_APVL01000027.1"/>
</dbReference>